<sequence length="188" mass="21239">MKNPLPKTSHTSTGEPVPVTRQISQRRTEGRENPYKHPEKKSYTKYPRNPPPRTLVPLPCPTTSLPPPSPSYITPAQPPQPQVQTQTRTSMQLEEAELMSIRTHAALEIPTLYPKQRGFLEKHVERLGKEIGNLKVKVLREMLTEMLGEQGKSRTPDVVDMRTGTKKVGKDGGDGLDRNEEEDRRGKE</sequence>
<name>A0A8H3YS59_VENIN</name>
<feature type="region of interest" description="Disordered" evidence="1">
    <location>
        <begin position="148"/>
        <end position="188"/>
    </location>
</feature>
<evidence type="ECO:0000256" key="1">
    <source>
        <dbReference type="SAM" id="MobiDB-lite"/>
    </source>
</evidence>
<comment type="caution">
    <text evidence="2">The sequence shown here is derived from an EMBL/GenBank/DDBJ whole genome shotgun (WGS) entry which is preliminary data.</text>
</comment>
<protein>
    <submittedName>
        <fullName evidence="2">Uncharacterized protein</fullName>
    </submittedName>
</protein>
<evidence type="ECO:0000313" key="3">
    <source>
        <dbReference type="Proteomes" id="UP000447873"/>
    </source>
</evidence>
<feature type="region of interest" description="Disordered" evidence="1">
    <location>
        <begin position="1"/>
        <end position="89"/>
    </location>
</feature>
<feature type="compositionally biased region" description="Polar residues" evidence="1">
    <location>
        <begin position="1"/>
        <end position="14"/>
    </location>
</feature>
<accession>A0A8H3YS59</accession>
<feature type="compositionally biased region" description="Basic and acidic residues" evidence="1">
    <location>
        <begin position="26"/>
        <end position="42"/>
    </location>
</feature>
<dbReference type="Proteomes" id="UP000447873">
    <property type="component" value="Unassembled WGS sequence"/>
</dbReference>
<evidence type="ECO:0000313" key="2">
    <source>
        <dbReference type="EMBL" id="KAE9971590.1"/>
    </source>
</evidence>
<dbReference type="EMBL" id="WNWS01000294">
    <property type="protein sequence ID" value="KAE9971590.1"/>
    <property type="molecule type" value="Genomic_DNA"/>
</dbReference>
<reference evidence="2 3" key="1">
    <citation type="submission" date="2018-12" db="EMBL/GenBank/DDBJ databases">
        <title>Venturia inaequalis Genome Resource.</title>
        <authorList>
            <person name="Lichtner F.J."/>
        </authorList>
    </citation>
    <scope>NUCLEOTIDE SEQUENCE [LARGE SCALE GENOMIC DNA]</scope>
    <source>
        <strain evidence="2 3">120213</strain>
    </source>
</reference>
<feature type="compositionally biased region" description="Pro residues" evidence="1">
    <location>
        <begin position="48"/>
        <end position="81"/>
    </location>
</feature>
<gene>
    <name evidence="2" type="ORF">EG328_005501</name>
</gene>
<organism evidence="2 3">
    <name type="scientific">Venturia inaequalis</name>
    <name type="common">Apple scab fungus</name>
    <dbReference type="NCBI Taxonomy" id="5025"/>
    <lineage>
        <taxon>Eukaryota</taxon>
        <taxon>Fungi</taxon>
        <taxon>Dikarya</taxon>
        <taxon>Ascomycota</taxon>
        <taxon>Pezizomycotina</taxon>
        <taxon>Dothideomycetes</taxon>
        <taxon>Pleosporomycetidae</taxon>
        <taxon>Venturiales</taxon>
        <taxon>Venturiaceae</taxon>
        <taxon>Venturia</taxon>
    </lineage>
</organism>
<feature type="compositionally biased region" description="Basic and acidic residues" evidence="1">
    <location>
        <begin position="151"/>
        <end position="160"/>
    </location>
</feature>
<feature type="compositionally biased region" description="Basic and acidic residues" evidence="1">
    <location>
        <begin position="168"/>
        <end position="188"/>
    </location>
</feature>
<dbReference type="AlphaFoldDB" id="A0A8H3YS59"/>
<proteinExistence type="predicted"/>